<evidence type="ECO:0000313" key="3">
    <source>
        <dbReference type="EMBL" id="MFD2238147.1"/>
    </source>
</evidence>
<dbReference type="InterPro" id="IPR020471">
    <property type="entry name" value="AKR"/>
</dbReference>
<dbReference type="EMBL" id="JBHUIJ010000013">
    <property type="protein sequence ID" value="MFD2238147.1"/>
    <property type="molecule type" value="Genomic_DNA"/>
</dbReference>
<dbReference type="Pfam" id="PF00248">
    <property type="entry name" value="Aldo_ket_red"/>
    <property type="match status" value="1"/>
</dbReference>
<dbReference type="InterPro" id="IPR050523">
    <property type="entry name" value="AKR_Detox_Biosynth"/>
</dbReference>
<dbReference type="Gene3D" id="3.20.20.100">
    <property type="entry name" value="NADP-dependent oxidoreductase domain"/>
    <property type="match status" value="1"/>
</dbReference>
<organism evidence="3 4">
    <name type="scientific">Aureimonas populi</name>
    <dbReference type="NCBI Taxonomy" id="1701758"/>
    <lineage>
        <taxon>Bacteria</taxon>
        <taxon>Pseudomonadati</taxon>
        <taxon>Pseudomonadota</taxon>
        <taxon>Alphaproteobacteria</taxon>
        <taxon>Hyphomicrobiales</taxon>
        <taxon>Aurantimonadaceae</taxon>
        <taxon>Aureimonas</taxon>
    </lineage>
</organism>
<evidence type="ECO:0000313" key="4">
    <source>
        <dbReference type="Proteomes" id="UP001597371"/>
    </source>
</evidence>
<dbReference type="Proteomes" id="UP001597371">
    <property type="component" value="Unassembled WGS sequence"/>
</dbReference>
<name>A0ABW5CN83_9HYPH</name>
<dbReference type="InterPro" id="IPR023210">
    <property type="entry name" value="NADP_OxRdtase_dom"/>
</dbReference>
<evidence type="ECO:0000259" key="2">
    <source>
        <dbReference type="Pfam" id="PF00248"/>
    </source>
</evidence>
<evidence type="ECO:0000256" key="1">
    <source>
        <dbReference type="SAM" id="MobiDB-lite"/>
    </source>
</evidence>
<feature type="domain" description="NADP-dependent oxidoreductase" evidence="2">
    <location>
        <begin position="16"/>
        <end position="319"/>
    </location>
</feature>
<gene>
    <name evidence="3" type="ORF">ACFSKQ_11815</name>
</gene>
<dbReference type="CDD" id="cd19091">
    <property type="entry name" value="AKR_PsAKR"/>
    <property type="match status" value="1"/>
</dbReference>
<dbReference type="PANTHER" id="PTHR43364">
    <property type="entry name" value="NADH-SPECIFIC METHYLGLYOXAL REDUCTASE-RELATED"/>
    <property type="match status" value="1"/>
</dbReference>
<keyword evidence="4" id="KW-1185">Reference proteome</keyword>
<protein>
    <submittedName>
        <fullName evidence="3">Aldo/keto reductase</fullName>
    </submittedName>
</protein>
<dbReference type="RefSeq" id="WP_377946485.1">
    <property type="nucleotide sequence ID" value="NZ_JBHUIJ010000013.1"/>
</dbReference>
<accession>A0ABW5CN83</accession>
<reference evidence="4" key="1">
    <citation type="journal article" date="2019" name="Int. J. Syst. Evol. Microbiol.">
        <title>The Global Catalogue of Microorganisms (GCM) 10K type strain sequencing project: providing services to taxonomists for standard genome sequencing and annotation.</title>
        <authorList>
            <consortium name="The Broad Institute Genomics Platform"/>
            <consortium name="The Broad Institute Genome Sequencing Center for Infectious Disease"/>
            <person name="Wu L."/>
            <person name="Ma J."/>
        </authorList>
    </citation>
    <scope>NUCLEOTIDE SEQUENCE [LARGE SCALE GENOMIC DNA]</scope>
    <source>
        <strain evidence="4">ZS-35-S2</strain>
    </source>
</reference>
<dbReference type="SUPFAM" id="SSF51430">
    <property type="entry name" value="NAD(P)-linked oxidoreductase"/>
    <property type="match status" value="1"/>
</dbReference>
<dbReference type="PRINTS" id="PR00069">
    <property type="entry name" value="ALDKETRDTASE"/>
</dbReference>
<proteinExistence type="predicted"/>
<dbReference type="InterPro" id="IPR036812">
    <property type="entry name" value="NAD(P)_OxRdtase_dom_sf"/>
</dbReference>
<sequence>MEYRRLGASGLRVPALSLGTATFGGAGDFFKAWGATDSQGASRLVDVCLDHGINMFDSADGYSAGLAEEILGGAIKGKRERVLISTKVTAPTGEGANDYGSSRYHLLRAVEASLKRLNVDHIDLLQMHRPDYNTPVEETLSTLDQLVREGKVRYIGASNFSGWHLMKSVGASERYGYARYVAHQVYYSLLNRDYEWDLMHFGHDQGVGATVWSPLGWGKLTGKIRRGQPARPGTRAHDIAGTGPAFDEERLFGIVDALDAVAGETGKTIPQIAINWLLSRPTVANVIIGARNEEQLVENAGAVGWTLTKEQIARLDEASDAPPAYPTWSQREFPALNETGLPG</sequence>
<comment type="caution">
    <text evidence="3">The sequence shown here is derived from an EMBL/GenBank/DDBJ whole genome shotgun (WGS) entry which is preliminary data.</text>
</comment>
<feature type="region of interest" description="Disordered" evidence="1">
    <location>
        <begin position="320"/>
        <end position="343"/>
    </location>
</feature>
<dbReference type="PANTHER" id="PTHR43364:SF18">
    <property type="entry name" value="OXIDOREDUCTASE"/>
    <property type="match status" value="1"/>
</dbReference>